<evidence type="ECO:0000256" key="1">
    <source>
        <dbReference type="ARBA" id="ARBA00006484"/>
    </source>
</evidence>
<accession>A0A6J1VPZ8</accession>
<keyword evidence="2" id="KW-0732">Signal</keyword>
<evidence type="ECO:0000313" key="3">
    <source>
        <dbReference type="Proteomes" id="UP000504612"/>
    </source>
</evidence>
<dbReference type="Gene3D" id="3.40.50.720">
    <property type="entry name" value="NAD(P)-binding Rossmann-like Domain"/>
    <property type="match status" value="1"/>
</dbReference>
<proteinExistence type="inferred from homology"/>
<dbReference type="GeneID" id="113426923"/>
<feature type="chain" id="PRO_5027114307" evidence="2">
    <location>
        <begin position="27"/>
        <end position="186"/>
    </location>
</feature>
<dbReference type="InterPro" id="IPR036291">
    <property type="entry name" value="NAD(P)-bd_dom_sf"/>
</dbReference>
<dbReference type="KEGG" id="nss:113426923"/>
<feature type="signal peptide" evidence="2">
    <location>
        <begin position="1"/>
        <end position="26"/>
    </location>
</feature>
<evidence type="ECO:0000313" key="4">
    <source>
        <dbReference type="RefSeq" id="XP_026545146.1"/>
    </source>
</evidence>
<gene>
    <name evidence="4" type="primary">LOC113426923</name>
</gene>
<organism evidence="3 4">
    <name type="scientific">Notechis scutatus</name>
    <name type="common">mainland tiger snake</name>
    <dbReference type="NCBI Taxonomy" id="8663"/>
    <lineage>
        <taxon>Eukaryota</taxon>
        <taxon>Metazoa</taxon>
        <taxon>Chordata</taxon>
        <taxon>Craniata</taxon>
        <taxon>Vertebrata</taxon>
        <taxon>Euteleostomi</taxon>
        <taxon>Lepidosauria</taxon>
        <taxon>Squamata</taxon>
        <taxon>Bifurcata</taxon>
        <taxon>Unidentata</taxon>
        <taxon>Episquamata</taxon>
        <taxon>Toxicofera</taxon>
        <taxon>Serpentes</taxon>
        <taxon>Colubroidea</taxon>
        <taxon>Elapidae</taxon>
        <taxon>Hydrophiinae</taxon>
        <taxon>Notechis</taxon>
    </lineage>
</organism>
<dbReference type="Pfam" id="PF00106">
    <property type="entry name" value="adh_short"/>
    <property type="match status" value="1"/>
</dbReference>
<comment type="similarity">
    <text evidence="1">Belongs to the short-chain dehydrogenases/reductases (SDR) family.</text>
</comment>
<evidence type="ECO:0000256" key="2">
    <source>
        <dbReference type="SAM" id="SignalP"/>
    </source>
</evidence>
<reference evidence="4" key="1">
    <citation type="submission" date="2025-08" db="UniProtKB">
        <authorList>
            <consortium name="RefSeq"/>
        </authorList>
    </citation>
    <scope>IDENTIFICATION</scope>
</reference>
<dbReference type="RefSeq" id="XP_026545146.1">
    <property type="nucleotide sequence ID" value="XM_026689361.1"/>
</dbReference>
<dbReference type="PANTHER" id="PTHR44279">
    <property type="entry name" value="HYDROXYSTEROID (11-BETA) DEHYDROGENASE 1-LIKE B-RELATED"/>
    <property type="match status" value="1"/>
</dbReference>
<dbReference type="AlphaFoldDB" id="A0A6J1VPZ8"/>
<name>A0A6J1VPZ8_9SAUR</name>
<dbReference type="SUPFAM" id="SSF51735">
    <property type="entry name" value="NAD(P)-binding Rossmann-fold domains"/>
    <property type="match status" value="1"/>
</dbReference>
<dbReference type="InterPro" id="IPR051253">
    <property type="entry name" value="11-beta-HSD"/>
</dbReference>
<dbReference type="GO" id="GO:0016491">
    <property type="term" value="F:oxidoreductase activity"/>
    <property type="evidence" value="ECO:0007669"/>
    <property type="project" value="TreeGrafter"/>
</dbReference>
<keyword evidence="3" id="KW-1185">Reference proteome</keyword>
<sequence>MALFKIIVPLLIGLGAYYYYPQETFSAEMVRGMRVLVTGSSSGIGEQMAYEFARMGAHLVLTARKEEQLQKVVKKCQDLGASSAHYVVADMGNLTDAQKVVEETKAKLGGLDQLVLNHAGGTSFGPFKGTIEPVIKSMTVNFFSYVQLTICAMDLLLESKGNIVVVSSMSGRYRNPHRHPGGSRSE</sequence>
<protein>
    <submittedName>
        <fullName evidence="4">Hydroxysteroid 11-beta-dehydrogenase 1-like protein B</fullName>
    </submittedName>
</protein>
<dbReference type="InterPro" id="IPR002347">
    <property type="entry name" value="SDR_fam"/>
</dbReference>
<dbReference type="Proteomes" id="UP000504612">
    <property type="component" value="Unplaced"/>
</dbReference>
<dbReference type="PRINTS" id="PR00081">
    <property type="entry name" value="GDHRDH"/>
</dbReference>
<dbReference type="PANTHER" id="PTHR44279:SF5">
    <property type="entry name" value="HYDROXYSTEROID 11-BETA-DEHYDROGENASE 1-LIKE PROTEIN B"/>
    <property type="match status" value="1"/>
</dbReference>